<protein>
    <submittedName>
        <fullName evidence="4">5,6-dimethylbenzimidazole synthase</fullName>
        <ecNumber evidence="4">1.13.11.79</ecNumber>
    </submittedName>
</protein>
<dbReference type="CDD" id="cd02139">
    <property type="entry name" value="nitroreductase"/>
    <property type="match status" value="1"/>
</dbReference>
<comment type="similarity">
    <text evidence="1">Belongs to the nitroreductase family.</text>
</comment>
<gene>
    <name evidence="4" type="primary">bluB</name>
    <name evidence="4" type="ORF">BWX89_00375</name>
</gene>
<dbReference type="EC" id="1.13.11.79" evidence="4"/>
<dbReference type="PANTHER" id="PTHR43673">
    <property type="entry name" value="NAD(P)H NITROREDUCTASE YDGI-RELATED"/>
    <property type="match status" value="1"/>
</dbReference>
<dbReference type="SUPFAM" id="SSF55469">
    <property type="entry name" value="FMN-dependent nitroreductase-like"/>
    <property type="match status" value="1"/>
</dbReference>
<dbReference type="EMBL" id="MWDQ01000028">
    <property type="protein sequence ID" value="OQB74804.1"/>
    <property type="molecule type" value="Genomic_DNA"/>
</dbReference>
<feature type="domain" description="Nitroreductase" evidence="3">
    <location>
        <begin position="7"/>
        <end position="149"/>
    </location>
</feature>
<dbReference type="InterPro" id="IPR029479">
    <property type="entry name" value="Nitroreductase"/>
</dbReference>
<dbReference type="InterPro" id="IPR000415">
    <property type="entry name" value="Nitroreductase-like"/>
</dbReference>
<evidence type="ECO:0000313" key="4">
    <source>
        <dbReference type="EMBL" id="OQB74804.1"/>
    </source>
</evidence>
<name>A0A1V6CDD2_UNCT6</name>
<dbReference type="Proteomes" id="UP000485562">
    <property type="component" value="Unassembled WGS sequence"/>
</dbReference>
<evidence type="ECO:0000256" key="2">
    <source>
        <dbReference type="ARBA" id="ARBA00023002"/>
    </source>
</evidence>
<dbReference type="Gene3D" id="3.40.109.10">
    <property type="entry name" value="NADH Oxidase"/>
    <property type="match status" value="1"/>
</dbReference>
<accession>A0A1V6CDD2</accession>
<evidence type="ECO:0000256" key="1">
    <source>
        <dbReference type="ARBA" id="ARBA00007118"/>
    </source>
</evidence>
<proteinExistence type="inferred from homology"/>
<keyword evidence="2 4" id="KW-0560">Oxidoreductase</keyword>
<dbReference type="PANTHER" id="PTHR43673:SF10">
    <property type="entry name" value="NADH DEHYDROGENASE_NAD(P)H NITROREDUCTASE XCC3605-RELATED"/>
    <property type="match status" value="1"/>
</dbReference>
<sequence>MDFYEVIKTRRSVRSYKEDEISEDVLKRVLDAARIAPSGSNRQPWKFIIIKEQERRQKIAKLCHNQLFIADAPVVIVGCGRDIHYNRGGWMEECSVIIDVAIAFDHLTLAARAEGLGTCWIGSFDNDEIKDFLNIPEDVNVVAITPLGYPEKDSVFCESNDRLPLEEIIYHETWGKK</sequence>
<dbReference type="GO" id="GO:0102919">
    <property type="term" value="F:5,6-dimethylbenzimidazole synthase activity"/>
    <property type="evidence" value="ECO:0007669"/>
    <property type="project" value="UniProtKB-EC"/>
</dbReference>
<dbReference type="AlphaFoldDB" id="A0A1V6CDD2"/>
<organism evidence="4">
    <name type="scientific">candidate division TA06 bacterium ADurb.Bin131</name>
    <dbReference type="NCBI Taxonomy" id="1852827"/>
    <lineage>
        <taxon>Bacteria</taxon>
        <taxon>Bacteria division TA06</taxon>
    </lineage>
</organism>
<evidence type="ECO:0000259" key="3">
    <source>
        <dbReference type="Pfam" id="PF00881"/>
    </source>
</evidence>
<dbReference type="Pfam" id="PF00881">
    <property type="entry name" value="Nitroreductase"/>
    <property type="match status" value="1"/>
</dbReference>
<comment type="caution">
    <text evidence="4">The sequence shown here is derived from an EMBL/GenBank/DDBJ whole genome shotgun (WGS) entry which is preliminary data.</text>
</comment>
<reference evidence="4" key="1">
    <citation type="submission" date="2017-02" db="EMBL/GenBank/DDBJ databases">
        <title>Delving into the versatile metabolic prowess of the omnipresent phylum Bacteroidetes.</title>
        <authorList>
            <person name="Nobu M.K."/>
            <person name="Mei R."/>
            <person name="Narihiro T."/>
            <person name="Kuroda K."/>
            <person name="Liu W.-T."/>
        </authorList>
    </citation>
    <scope>NUCLEOTIDE SEQUENCE</scope>
    <source>
        <strain evidence="4">ADurb.Bin131</strain>
    </source>
</reference>